<dbReference type="SUPFAM" id="SSF63712">
    <property type="entry name" value="Nicotinic receptor ligand binding domain-like"/>
    <property type="match status" value="1"/>
</dbReference>
<evidence type="ECO:0000313" key="4">
    <source>
        <dbReference type="EnsemblMetazoa" id="ISCW002115-PA"/>
    </source>
</evidence>
<dbReference type="EMBL" id="DS685599">
    <property type="protein sequence ID" value="EEC04395.1"/>
    <property type="molecule type" value="Genomic_DNA"/>
</dbReference>
<evidence type="ECO:0000256" key="1">
    <source>
        <dbReference type="SAM" id="MobiDB-lite"/>
    </source>
</evidence>
<reference evidence="3 5" key="1">
    <citation type="submission" date="2008-03" db="EMBL/GenBank/DDBJ databases">
        <title>Annotation of Ixodes scapularis.</title>
        <authorList>
            <consortium name="Ixodes scapularis Genome Project Consortium"/>
            <person name="Caler E."/>
            <person name="Hannick L.I."/>
            <person name="Bidwell S."/>
            <person name="Joardar V."/>
            <person name="Thiagarajan M."/>
            <person name="Amedeo P."/>
            <person name="Galinsky K.J."/>
            <person name="Schobel S."/>
            <person name="Inman J."/>
            <person name="Hostetler J."/>
            <person name="Miller J."/>
            <person name="Hammond M."/>
            <person name="Megy K."/>
            <person name="Lawson D."/>
            <person name="Kodira C."/>
            <person name="Sutton G."/>
            <person name="Meyer J."/>
            <person name="Hill C.A."/>
            <person name="Birren B."/>
            <person name="Nene V."/>
            <person name="Collins F."/>
            <person name="Alarcon-Chaidez F."/>
            <person name="Wikel S."/>
            <person name="Strausberg R."/>
        </authorList>
    </citation>
    <scope>NUCLEOTIDE SEQUENCE [LARGE SCALE GENOMIC DNA]</scope>
    <source>
        <strain evidence="5">Wikel</strain>
        <strain evidence="3">Wikel colony</strain>
    </source>
</reference>
<evidence type="ECO:0000313" key="5">
    <source>
        <dbReference type="Proteomes" id="UP000001555"/>
    </source>
</evidence>
<dbReference type="AlphaFoldDB" id="B7PCS3"/>
<accession>B7PCS3</accession>
<evidence type="ECO:0000313" key="3">
    <source>
        <dbReference type="EMBL" id="EEC04395.1"/>
    </source>
</evidence>
<feature type="domain" description="Neurotransmitter-gated ion-channel ligand-binding" evidence="2">
    <location>
        <begin position="10"/>
        <end position="52"/>
    </location>
</feature>
<dbReference type="VEuPathDB" id="VectorBase:ISCW002115"/>
<sequence>MRARGSPDAKRLYDDLISRYNKLVRPVVNDTDPLTVKIKLKLSQLIEVGAQDDFTPDLHVLEVPTLSDSHGSPAVKTAPQVGEIQTGTIAGLPGCLKGGHTNAPLPSPNLSTSPISEDGEKEHAPVAASPSPPNRAPDSS</sequence>
<dbReference type="Proteomes" id="UP000001555">
    <property type="component" value="Unassembled WGS sequence"/>
</dbReference>
<dbReference type="EMBL" id="ABJB010078128">
    <property type="status" value="NOT_ANNOTATED_CDS"/>
    <property type="molecule type" value="Genomic_DNA"/>
</dbReference>
<dbReference type="PaxDb" id="6945-B7PCS3"/>
<feature type="compositionally biased region" description="Pro residues" evidence="1">
    <location>
        <begin position="130"/>
        <end position="140"/>
    </location>
</feature>
<dbReference type="HOGENOM" id="CLU_1837292_0_0_1"/>
<protein>
    <recommendedName>
        <fullName evidence="2">Neurotransmitter-gated ion-channel ligand-binding domain-containing protein</fullName>
    </recommendedName>
</protein>
<feature type="region of interest" description="Disordered" evidence="1">
    <location>
        <begin position="89"/>
        <end position="140"/>
    </location>
</feature>
<dbReference type="EnsemblMetazoa" id="ISCW002115-RA">
    <property type="protein sequence ID" value="ISCW002115-PA"/>
    <property type="gene ID" value="ISCW002115"/>
</dbReference>
<dbReference type="GO" id="GO:0005230">
    <property type="term" value="F:extracellular ligand-gated monoatomic ion channel activity"/>
    <property type="evidence" value="ECO:0007669"/>
    <property type="project" value="InterPro"/>
</dbReference>
<keyword evidence="5" id="KW-1185">Reference proteome</keyword>
<dbReference type="Pfam" id="PF02931">
    <property type="entry name" value="Neur_chan_LBD"/>
    <property type="match status" value="1"/>
</dbReference>
<reference evidence="4" key="2">
    <citation type="submission" date="2020-05" db="UniProtKB">
        <authorList>
            <consortium name="EnsemblMetazoa"/>
        </authorList>
    </citation>
    <scope>IDENTIFICATION</scope>
    <source>
        <strain evidence="4">wikel</strain>
    </source>
</reference>
<dbReference type="InParanoid" id="B7PCS3"/>
<dbReference type="GO" id="GO:0016020">
    <property type="term" value="C:membrane"/>
    <property type="evidence" value="ECO:0007669"/>
    <property type="project" value="InterPro"/>
</dbReference>
<gene>
    <name evidence="3" type="ORF">IscW_ISCW002115</name>
</gene>
<evidence type="ECO:0000259" key="2">
    <source>
        <dbReference type="Pfam" id="PF02931"/>
    </source>
</evidence>
<organism>
    <name type="scientific">Ixodes scapularis</name>
    <name type="common">Black-legged tick</name>
    <name type="synonym">Deer tick</name>
    <dbReference type="NCBI Taxonomy" id="6945"/>
    <lineage>
        <taxon>Eukaryota</taxon>
        <taxon>Metazoa</taxon>
        <taxon>Ecdysozoa</taxon>
        <taxon>Arthropoda</taxon>
        <taxon>Chelicerata</taxon>
        <taxon>Arachnida</taxon>
        <taxon>Acari</taxon>
        <taxon>Parasitiformes</taxon>
        <taxon>Ixodida</taxon>
        <taxon>Ixodoidea</taxon>
        <taxon>Ixodidae</taxon>
        <taxon>Ixodinae</taxon>
        <taxon>Ixodes</taxon>
    </lineage>
</organism>
<name>B7PCS3_IXOSC</name>
<dbReference type="InterPro" id="IPR006202">
    <property type="entry name" value="Neur_chan_lig-bd"/>
</dbReference>
<dbReference type="InterPro" id="IPR036734">
    <property type="entry name" value="Neur_chan_lig-bd_sf"/>
</dbReference>
<dbReference type="Gene3D" id="2.70.170.10">
    <property type="entry name" value="Neurotransmitter-gated ion-channel ligand-binding domain"/>
    <property type="match status" value="1"/>
</dbReference>
<proteinExistence type="predicted"/>
<dbReference type="VEuPathDB" id="VectorBase:ISCI002115"/>